<evidence type="ECO:0000256" key="1">
    <source>
        <dbReference type="SAM" id="Coils"/>
    </source>
</evidence>
<dbReference type="PANTHER" id="PTHR33055:SF3">
    <property type="entry name" value="PUTATIVE TRANSPOSASE FOR IS117-RELATED"/>
    <property type="match status" value="1"/>
</dbReference>
<organism evidence="3 4">
    <name type="scientific">Marivirga lumbricoides</name>
    <dbReference type="NCBI Taxonomy" id="1046115"/>
    <lineage>
        <taxon>Bacteria</taxon>
        <taxon>Pseudomonadati</taxon>
        <taxon>Bacteroidota</taxon>
        <taxon>Cytophagia</taxon>
        <taxon>Cytophagales</taxon>
        <taxon>Marivirgaceae</taxon>
        <taxon>Marivirga</taxon>
    </lineage>
</organism>
<dbReference type="EMBL" id="BMEC01000049">
    <property type="protein sequence ID" value="GGC56975.1"/>
    <property type="molecule type" value="Genomic_DNA"/>
</dbReference>
<feature type="coiled-coil region" evidence="1">
    <location>
        <begin position="155"/>
        <end position="186"/>
    </location>
</feature>
<protein>
    <recommendedName>
        <fullName evidence="2">Transposase IS110-like N-terminal domain-containing protein</fullName>
    </recommendedName>
</protein>
<proteinExistence type="predicted"/>
<dbReference type="InterPro" id="IPR002525">
    <property type="entry name" value="Transp_IS110-like_N"/>
</dbReference>
<dbReference type="Pfam" id="PF01548">
    <property type="entry name" value="DEDD_Tnp_IS110"/>
    <property type="match status" value="1"/>
</dbReference>
<reference evidence="4" key="1">
    <citation type="journal article" date="2019" name="Int. J. Syst. Evol. Microbiol.">
        <title>The Global Catalogue of Microorganisms (GCM) 10K type strain sequencing project: providing services to taxonomists for standard genome sequencing and annotation.</title>
        <authorList>
            <consortium name="The Broad Institute Genomics Platform"/>
            <consortium name="The Broad Institute Genome Sequencing Center for Infectious Disease"/>
            <person name="Wu L."/>
            <person name="Ma J."/>
        </authorList>
    </citation>
    <scope>NUCLEOTIDE SEQUENCE [LARGE SCALE GENOMIC DNA]</scope>
    <source>
        <strain evidence="4">CGMCC 1.10832</strain>
    </source>
</reference>
<accession>A0ABQ1N794</accession>
<gene>
    <name evidence="3" type="ORF">GCM10011506_48190</name>
</gene>
<feature type="domain" description="Transposase IS110-like N-terminal" evidence="2">
    <location>
        <begin position="3"/>
        <end position="147"/>
    </location>
</feature>
<sequence>MIVGIDTSKDFFDATAIEEDNVIFQKQFSNDVKGFNLFLRAISNNPVELVCIEATGPYHLRFALFLEENNLDVSVVNPLVIKRYTQMKMSRAKTDKKDAYLIAFYAKEQKPEIWKAPSEVLLDIRQLDTHLDLLMKHTRALSSQLHAFKARGTVVKGLEKQMKNQINELNENIKKIERRIEELVQSSLP</sequence>
<evidence type="ECO:0000259" key="2">
    <source>
        <dbReference type="Pfam" id="PF01548"/>
    </source>
</evidence>
<dbReference type="PANTHER" id="PTHR33055">
    <property type="entry name" value="TRANSPOSASE FOR INSERTION SEQUENCE ELEMENT IS1111A"/>
    <property type="match status" value="1"/>
</dbReference>
<dbReference type="RefSeq" id="WP_229712737.1">
    <property type="nucleotide sequence ID" value="NZ_BAABHU010000046.1"/>
</dbReference>
<evidence type="ECO:0000313" key="3">
    <source>
        <dbReference type="EMBL" id="GGC56975.1"/>
    </source>
</evidence>
<dbReference type="Proteomes" id="UP000636010">
    <property type="component" value="Unassembled WGS sequence"/>
</dbReference>
<name>A0ABQ1N794_9BACT</name>
<comment type="caution">
    <text evidence="3">The sequence shown here is derived from an EMBL/GenBank/DDBJ whole genome shotgun (WGS) entry which is preliminary data.</text>
</comment>
<dbReference type="InterPro" id="IPR047650">
    <property type="entry name" value="Transpos_IS110"/>
</dbReference>
<keyword evidence="1" id="KW-0175">Coiled coil</keyword>
<keyword evidence="4" id="KW-1185">Reference proteome</keyword>
<evidence type="ECO:0000313" key="4">
    <source>
        <dbReference type="Proteomes" id="UP000636010"/>
    </source>
</evidence>